<dbReference type="PROSITE" id="PS50893">
    <property type="entry name" value="ABC_TRANSPORTER_2"/>
    <property type="match status" value="1"/>
</dbReference>
<accession>A0A4S2DGT6</accession>
<dbReference type="AlphaFoldDB" id="A0A4S2DGT6"/>
<reference evidence="5 6" key="1">
    <citation type="submission" date="2019-04" db="EMBL/GenBank/DDBJ databases">
        <title>Microbes associate with the intestines of laboratory mice.</title>
        <authorList>
            <person name="Navarre W."/>
            <person name="Wong E."/>
            <person name="Huang K."/>
            <person name="Tropini C."/>
            <person name="Ng K."/>
            <person name="Yu B."/>
        </authorList>
    </citation>
    <scope>NUCLEOTIDE SEQUENCE [LARGE SCALE GENOMIC DNA]</scope>
    <source>
        <strain evidence="5 6">NM50_B9-20</strain>
    </source>
</reference>
<dbReference type="PANTHER" id="PTHR42939">
    <property type="entry name" value="ABC TRANSPORTER ATP-BINDING PROTEIN ALBC-RELATED"/>
    <property type="match status" value="1"/>
</dbReference>
<organism evidence="5 6">
    <name type="scientific">Clostridium sartagoforme</name>
    <dbReference type="NCBI Taxonomy" id="84031"/>
    <lineage>
        <taxon>Bacteria</taxon>
        <taxon>Bacillati</taxon>
        <taxon>Bacillota</taxon>
        <taxon>Clostridia</taxon>
        <taxon>Eubacteriales</taxon>
        <taxon>Clostridiaceae</taxon>
        <taxon>Clostridium</taxon>
    </lineage>
</organism>
<keyword evidence="6" id="KW-1185">Reference proteome</keyword>
<evidence type="ECO:0000256" key="2">
    <source>
        <dbReference type="ARBA" id="ARBA00022741"/>
    </source>
</evidence>
<keyword evidence="3 5" id="KW-0067">ATP-binding</keyword>
<comment type="caution">
    <text evidence="5">The sequence shown here is derived from an EMBL/GenBank/DDBJ whole genome shotgun (WGS) entry which is preliminary data.</text>
</comment>
<dbReference type="InterPro" id="IPR027417">
    <property type="entry name" value="P-loop_NTPase"/>
</dbReference>
<sequence>MIRIENLSKTRGKFSLEDISFELKEGFIMGLIGPNGSGKTTLIKLLLGLLRADKGDIKFFNKNIFKDEVYIKDRIGFVFDNFNFYQHLNIKDYKKILQGSYSKFDESKFNSYIDSFGISKKSYIGNLSKGEGIKVMLAGALSHEAKLIILDEPTAGLDPIVRKDILKLLQEVIEDGDKSIIISTHITSDLDGIADYITFINKGKLVFTEDMESIKEKYRIFRGSKEELDNSNLDFISYKKNKYYEEGLFINENSFDSENVSIPSLEDIMYHYIRGEK</sequence>
<dbReference type="OrthoDB" id="9804819at2"/>
<dbReference type="InterPro" id="IPR003593">
    <property type="entry name" value="AAA+_ATPase"/>
</dbReference>
<dbReference type="Proteomes" id="UP000306888">
    <property type="component" value="Unassembled WGS sequence"/>
</dbReference>
<dbReference type="RefSeq" id="WP_136007864.1">
    <property type="nucleotide sequence ID" value="NZ_SRYR01000010.1"/>
</dbReference>
<dbReference type="InterPro" id="IPR003439">
    <property type="entry name" value="ABC_transporter-like_ATP-bd"/>
</dbReference>
<evidence type="ECO:0000313" key="5">
    <source>
        <dbReference type="EMBL" id="TGY40975.1"/>
    </source>
</evidence>
<evidence type="ECO:0000256" key="3">
    <source>
        <dbReference type="ARBA" id="ARBA00022840"/>
    </source>
</evidence>
<evidence type="ECO:0000259" key="4">
    <source>
        <dbReference type="PROSITE" id="PS50893"/>
    </source>
</evidence>
<dbReference type="Gene3D" id="3.40.50.300">
    <property type="entry name" value="P-loop containing nucleotide triphosphate hydrolases"/>
    <property type="match status" value="1"/>
</dbReference>
<dbReference type="SMART" id="SM00382">
    <property type="entry name" value="AAA"/>
    <property type="match status" value="1"/>
</dbReference>
<evidence type="ECO:0000256" key="1">
    <source>
        <dbReference type="ARBA" id="ARBA00022448"/>
    </source>
</evidence>
<dbReference type="GO" id="GO:0016887">
    <property type="term" value="F:ATP hydrolysis activity"/>
    <property type="evidence" value="ECO:0007669"/>
    <property type="project" value="InterPro"/>
</dbReference>
<name>A0A4S2DGT6_9CLOT</name>
<dbReference type="CDD" id="cd03230">
    <property type="entry name" value="ABC_DR_subfamily_A"/>
    <property type="match status" value="1"/>
</dbReference>
<evidence type="ECO:0000313" key="6">
    <source>
        <dbReference type="Proteomes" id="UP000306888"/>
    </source>
</evidence>
<protein>
    <submittedName>
        <fullName evidence="5">ABC transporter ATP-binding protein</fullName>
    </submittedName>
</protein>
<proteinExistence type="predicted"/>
<dbReference type="GO" id="GO:0005524">
    <property type="term" value="F:ATP binding"/>
    <property type="evidence" value="ECO:0007669"/>
    <property type="project" value="UniProtKB-KW"/>
</dbReference>
<dbReference type="EMBL" id="SRYR01000010">
    <property type="protein sequence ID" value="TGY40975.1"/>
    <property type="molecule type" value="Genomic_DNA"/>
</dbReference>
<dbReference type="InterPro" id="IPR051782">
    <property type="entry name" value="ABC_Transporter_VariousFunc"/>
</dbReference>
<keyword evidence="1" id="KW-0813">Transport</keyword>
<keyword evidence="2" id="KW-0547">Nucleotide-binding</keyword>
<dbReference type="PANTHER" id="PTHR42939:SF3">
    <property type="entry name" value="ABC TRANSPORTER ATP-BINDING COMPONENT"/>
    <property type="match status" value="1"/>
</dbReference>
<feature type="domain" description="ABC transporter" evidence="4">
    <location>
        <begin position="2"/>
        <end position="227"/>
    </location>
</feature>
<dbReference type="Pfam" id="PF00005">
    <property type="entry name" value="ABC_tran"/>
    <property type="match status" value="1"/>
</dbReference>
<dbReference type="SUPFAM" id="SSF52540">
    <property type="entry name" value="P-loop containing nucleoside triphosphate hydrolases"/>
    <property type="match status" value="1"/>
</dbReference>
<gene>
    <name evidence="5" type="ORF">E5347_14055</name>
</gene>